<name>A0A0A9HA01_ARUDO</name>
<organism evidence="1">
    <name type="scientific">Arundo donax</name>
    <name type="common">Giant reed</name>
    <name type="synonym">Donax arundinaceus</name>
    <dbReference type="NCBI Taxonomy" id="35708"/>
    <lineage>
        <taxon>Eukaryota</taxon>
        <taxon>Viridiplantae</taxon>
        <taxon>Streptophyta</taxon>
        <taxon>Embryophyta</taxon>
        <taxon>Tracheophyta</taxon>
        <taxon>Spermatophyta</taxon>
        <taxon>Magnoliopsida</taxon>
        <taxon>Liliopsida</taxon>
        <taxon>Poales</taxon>
        <taxon>Poaceae</taxon>
        <taxon>PACMAD clade</taxon>
        <taxon>Arundinoideae</taxon>
        <taxon>Arundineae</taxon>
        <taxon>Arundo</taxon>
    </lineage>
</organism>
<accession>A0A0A9HA01</accession>
<proteinExistence type="predicted"/>
<dbReference type="EMBL" id="GBRH01166235">
    <property type="protein sequence ID" value="JAE31661.1"/>
    <property type="molecule type" value="Transcribed_RNA"/>
</dbReference>
<protein>
    <submittedName>
        <fullName evidence="1">Uncharacterized protein</fullName>
    </submittedName>
</protein>
<reference evidence="1" key="2">
    <citation type="journal article" date="2015" name="Data Brief">
        <title>Shoot transcriptome of the giant reed, Arundo donax.</title>
        <authorList>
            <person name="Barrero R.A."/>
            <person name="Guerrero F.D."/>
            <person name="Moolhuijzen P."/>
            <person name="Goolsby J.A."/>
            <person name="Tidwell J."/>
            <person name="Bellgard S.E."/>
            <person name="Bellgard M.I."/>
        </authorList>
    </citation>
    <scope>NUCLEOTIDE SEQUENCE</scope>
    <source>
        <tissue evidence="1">Shoot tissue taken approximately 20 cm above the soil surface</tissue>
    </source>
</reference>
<evidence type="ECO:0000313" key="1">
    <source>
        <dbReference type="EMBL" id="JAE31661.1"/>
    </source>
</evidence>
<dbReference type="AlphaFoldDB" id="A0A0A9HA01"/>
<sequence length="50" mass="5844">MCHWRGERSNSSNVAGKIMEETIMWSYFSCFMTNSENEYDHCMSATRLNG</sequence>
<reference evidence="1" key="1">
    <citation type="submission" date="2014-09" db="EMBL/GenBank/DDBJ databases">
        <authorList>
            <person name="Magalhaes I.L.F."/>
            <person name="Oliveira U."/>
            <person name="Santos F.R."/>
            <person name="Vidigal T.H.D.A."/>
            <person name="Brescovit A.D."/>
            <person name="Santos A.J."/>
        </authorList>
    </citation>
    <scope>NUCLEOTIDE SEQUENCE</scope>
    <source>
        <tissue evidence="1">Shoot tissue taken approximately 20 cm above the soil surface</tissue>
    </source>
</reference>